<dbReference type="EMBL" id="PDCK01000043">
    <property type="protein sequence ID" value="PRQ30740.1"/>
    <property type="molecule type" value="Genomic_DNA"/>
</dbReference>
<comment type="caution">
    <text evidence="1">The sequence shown here is derived from an EMBL/GenBank/DDBJ whole genome shotgun (WGS) entry which is preliminary data.</text>
</comment>
<dbReference type="Gramene" id="PRQ30740">
    <property type="protein sequence ID" value="PRQ30740"/>
    <property type="gene ID" value="RchiOBHm_Chr5g0027861"/>
</dbReference>
<evidence type="ECO:0000313" key="2">
    <source>
        <dbReference type="Proteomes" id="UP000238479"/>
    </source>
</evidence>
<accession>A0A2P6Q986</accession>
<organism evidence="1 2">
    <name type="scientific">Rosa chinensis</name>
    <name type="common">China rose</name>
    <dbReference type="NCBI Taxonomy" id="74649"/>
    <lineage>
        <taxon>Eukaryota</taxon>
        <taxon>Viridiplantae</taxon>
        <taxon>Streptophyta</taxon>
        <taxon>Embryophyta</taxon>
        <taxon>Tracheophyta</taxon>
        <taxon>Spermatophyta</taxon>
        <taxon>Magnoliopsida</taxon>
        <taxon>eudicotyledons</taxon>
        <taxon>Gunneridae</taxon>
        <taxon>Pentapetalae</taxon>
        <taxon>rosids</taxon>
        <taxon>fabids</taxon>
        <taxon>Rosales</taxon>
        <taxon>Rosaceae</taxon>
        <taxon>Rosoideae</taxon>
        <taxon>Rosoideae incertae sedis</taxon>
        <taxon>Rosa</taxon>
    </lineage>
</organism>
<protein>
    <submittedName>
        <fullName evidence="1">Uncharacterized protein</fullName>
    </submittedName>
</protein>
<dbReference type="AlphaFoldDB" id="A0A2P6Q986"/>
<reference evidence="1 2" key="1">
    <citation type="journal article" date="2018" name="Nat. Genet.">
        <title>The Rosa genome provides new insights in the design of modern roses.</title>
        <authorList>
            <person name="Bendahmane M."/>
        </authorList>
    </citation>
    <scope>NUCLEOTIDE SEQUENCE [LARGE SCALE GENOMIC DNA]</scope>
    <source>
        <strain evidence="2">cv. Old Blush</strain>
    </source>
</reference>
<proteinExistence type="predicted"/>
<gene>
    <name evidence="1" type="ORF">RchiOBHm_Chr5g0027861</name>
</gene>
<sequence length="63" mass="7351">MFHLTKKKKRGRSLNYPYIGVALLCSIPLKVERLRTSLRVPVQLTVIHNQHMELLLLFGVCYN</sequence>
<name>A0A2P6Q986_ROSCH</name>
<evidence type="ECO:0000313" key="1">
    <source>
        <dbReference type="EMBL" id="PRQ30740.1"/>
    </source>
</evidence>
<dbReference type="Proteomes" id="UP000238479">
    <property type="component" value="Chromosome 5"/>
</dbReference>
<keyword evidence="2" id="KW-1185">Reference proteome</keyword>